<dbReference type="Proteomes" id="UP001604277">
    <property type="component" value="Unassembled WGS sequence"/>
</dbReference>
<dbReference type="PANTHER" id="PTHR11835">
    <property type="entry name" value="DECARBOXYLATING DEHYDROGENASES-ISOCITRATE, ISOPROPYLMALATE, TARTRATE"/>
    <property type="match status" value="1"/>
</dbReference>
<reference evidence="5" key="1">
    <citation type="submission" date="2024-07" db="EMBL/GenBank/DDBJ databases">
        <title>Two chromosome-level genome assemblies of Korean endemic species Abeliophyllum distichum and Forsythia ovata (Oleaceae).</title>
        <authorList>
            <person name="Jang H."/>
        </authorList>
    </citation>
    <scope>NUCLEOTIDE SEQUENCE [LARGE SCALE GENOMIC DNA]</scope>
</reference>
<dbReference type="Pfam" id="PF00180">
    <property type="entry name" value="Iso_dh"/>
    <property type="match status" value="1"/>
</dbReference>
<dbReference type="GO" id="GO:0016491">
    <property type="term" value="F:oxidoreductase activity"/>
    <property type="evidence" value="ECO:0007669"/>
    <property type="project" value="UniProtKB-KW"/>
</dbReference>
<dbReference type="InterPro" id="IPR024084">
    <property type="entry name" value="IsoPropMal-DH-like_dom"/>
</dbReference>
<evidence type="ECO:0000256" key="1">
    <source>
        <dbReference type="ARBA" id="ARBA00007769"/>
    </source>
</evidence>
<name>A0ABD1WLX1_9LAMI</name>
<evidence type="ECO:0000313" key="5">
    <source>
        <dbReference type="Proteomes" id="UP001604277"/>
    </source>
</evidence>
<sequence>MIIEYISSPPALPLDAAPLHRCPSLTIHYLSFSTLTVISSLTFCAGLIGGFGLTPSCNIGERGIALAEDVHGSVPDVAGKKLFARPDLPYDPRTVEVPPQGGESNVQAAKSRHFLSIGKPTLA</sequence>
<evidence type="ECO:0000256" key="2">
    <source>
        <dbReference type="ARBA" id="ARBA00023002"/>
    </source>
</evidence>
<proteinExistence type="inferred from homology"/>
<comment type="caution">
    <text evidence="4">The sequence shown here is derived from an EMBL/GenBank/DDBJ whole genome shotgun (WGS) entry which is preliminary data.</text>
</comment>
<evidence type="ECO:0000259" key="3">
    <source>
        <dbReference type="Pfam" id="PF00180"/>
    </source>
</evidence>
<protein>
    <submittedName>
        <fullName evidence="4">Isocitrate/isopropylmalate dehydrogenase domain-containing protein</fullName>
    </submittedName>
</protein>
<organism evidence="4 5">
    <name type="scientific">Forsythia ovata</name>
    <dbReference type="NCBI Taxonomy" id="205694"/>
    <lineage>
        <taxon>Eukaryota</taxon>
        <taxon>Viridiplantae</taxon>
        <taxon>Streptophyta</taxon>
        <taxon>Embryophyta</taxon>
        <taxon>Tracheophyta</taxon>
        <taxon>Spermatophyta</taxon>
        <taxon>Magnoliopsida</taxon>
        <taxon>eudicotyledons</taxon>
        <taxon>Gunneridae</taxon>
        <taxon>Pentapetalae</taxon>
        <taxon>asterids</taxon>
        <taxon>lamiids</taxon>
        <taxon>Lamiales</taxon>
        <taxon>Oleaceae</taxon>
        <taxon>Forsythieae</taxon>
        <taxon>Forsythia</taxon>
    </lineage>
</organism>
<dbReference type="SUPFAM" id="SSF53659">
    <property type="entry name" value="Isocitrate/Isopropylmalate dehydrogenase-like"/>
    <property type="match status" value="1"/>
</dbReference>
<feature type="domain" description="Isopropylmalate dehydrogenase-like" evidence="3">
    <location>
        <begin position="43"/>
        <end position="81"/>
    </location>
</feature>
<keyword evidence="2" id="KW-0560">Oxidoreductase</keyword>
<dbReference type="EMBL" id="JBFOLJ010000003">
    <property type="protein sequence ID" value="KAL2550684.1"/>
    <property type="molecule type" value="Genomic_DNA"/>
</dbReference>
<accession>A0ABD1WLX1</accession>
<keyword evidence="5" id="KW-1185">Reference proteome</keyword>
<evidence type="ECO:0000313" key="4">
    <source>
        <dbReference type="EMBL" id="KAL2550684.1"/>
    </source>
</evidence>
<dbReference type="Gene3D" id="3.40.718.10">
    <property type="entry name" value="Isopropylmalate Dehydrogenase"/>
    <property type="match status" value="1"/>
</dbReference>
<gene>
    <name evidence="4" type="ORF">Fot_12214</name>
</gene>
<dbReference type="AlphaFoldDB" id="A0ABD1WLX1"/>
<comment type="similarity">
    <text evidence="1">Belongs to the isocitrate and isopropylmalate dehydrogenases family.</text>
</comment>
<dbReference type="PANTHER" id="PTHR11835:SF34">
    <property type="entry name" value="ISOCITRATE DEHYDROGENASE [NAD] SUBUNIT ALPHA, MITOCHONDRIAL"/>
    <property type="match status" value="1"/>
</dbReference>